<gene>
    <name evidence="2" type="ORF">BGZ96_006629</name>
</gene>
<evidence type="ECO:0000256" key="1">
    <source>
        <dbReference type="SAM" id="MobiDB-lite"/>
    </source>
</evidence>
<protein>
    <submittedName>
        <fullName evidence="2">Uncharacterized protein</fullName>
    </submittedName>
</protein>
<keyword evidence="3" id="KW-1185">Reference proteome</keyword>
<feature type="region of interest" description="Disordered" evidence="1">
    <location>
        <begin position="1"/>
        <end position="23"/>
    </location>
</feature>
<feature type="non-terminal residue" evidence="2">
    <location>
        <position position="101"/>
    </location>
</feature>
<sequence>MTNADTSRLAKDTNAQEGLGSAYKKTLPVNRKMTIMEAVTHCYYYMERFEADDELVSKGHSLSYGSKDKPIPKYVDPKYYNDGEPNLRSIPNKPERSSLSS</sequence>
<reference evidence="2 3" key="1">
    <citation type="journal article" date="2020" name="Fungal Divers.">
        <title>Resolving the Mortierellaceae phylogeny through synthesis of multi-gene phylogenetics and phylogenomics.</title>
        <authorList>
            <person name="Vandepol N."/>
            <person name="Liber J."/>
            <person name="Desiro A."/>
            <person name="Na H."/>
            <person name="Kennedy M."/>
            <person name="Barry K."/>
            <person name="Grigoriev I.V."/>
            <person name="Miller A.N."/>
            <person name="O'Donnell K."/>
            <person name="Stajich J.E."/>
            <person name="Bonito G."/>
        </authorList>
    </citation>
    <scope>NUCLEOTIDE SEQUENCE [LARGE SCALE GENOMIC DNA]</scope>
    <source>
        <strain evidence="2 3">AD045</strain>
    </source>
</reference>
<comment type="caution">
    <text evidence="2">The sequence shown here is derived from an EMBL/GenBank/DDBJ whole genome shotgun (WGS) entry which is preliminary data.</text>
</comment>
<dbReference type="EMBL" id="JAAAIM010003215">
    <property type="protein sequence ID" value="KAG0268881.1"/>
    <property type="molecule type" value="Genomic_DNA"/>
</dbReference>
<feature type="region of interest" description="Disordered" evidence="1">
    <location>
        <begin position="59"/>
        <end position="101"/>
    </location>
</feature>
<name>A0ABQ7JGQ2_9FUNG</name>
<dbReference type="Proteomes" id="UP001194696">
    <property type="component" value="Unassembled WGS sequence"/>
</dbReference>
<proteinExistence type="predicted"/>
<evidence type="ECO:0000313" key="2">
    <source>
        <dbReference type="EMBL" id="KAG0268881.1"/>
    </source>
</evidence>
<feature type="compositionally biased region" description="Basic and acidic residues" evidence="1">
    <location>
        <begin position="66"/>
        <end position="81"/>
    </location>
</feature>
<accession>A0ABQ7JGQ2</accession>
<organism evidence="2 3">
    <name type="scientific">Linnemannia gamsii</name>
    <dbReference type="NCBI Taxonomy" id="64522"/>
    <lineage>
        <taxon>Eukaryota</taxon>
        <taxon>Fungi</taxon>
        <taxon>Fungi incertae sedis</taxon>
        <taxon>Mucoromycota</taxon>
        <taxon>Mortierellomycotina</taxon>
        <taxon>Mortierellomycetes</taxon>
        <taxon>Mortierellales</taxon>
        <taxon>Mortierellaceae</taxon>
        <taxon>Linnemannia</taxon>
    </lineage>
</organism>
<evidence type="ECO:0000313" key="3">
    <source>
        <dbReference type="Proteomes" id="UP001194696"/>
    </source>
</evidence>